<reference evidence="2 3" key="1">
    <citation type="submission" date="2020-05" db="EMBL/GenBank/DDBJ databases">
        <title>WGS assembly of Panicum virgatum.</title>
        <authorList>
            <person name="Lovell J.T."/>
            <person name="Jenkins J."/>
            <person name="Shu S."/>
            <person name="Juenger T.E."/>
            <person name="Schmutz J."/>
        </authorList>
    </citation>
    <scope>NUCLEOTIDE SEQUENCE [LARGE SCALE GENOMIC DNA]</scope>
    <source>
        <strain evidence="3">cv. AP13</strain>
    </source>
</reference>
<dbReference type="EMBL" id="CM029054">
    <property type="protein sequence ID" value="KAG2542723.1"/>
    <property type="molecule type" value="Genomic_DNA"/>
</dbReference>
<organism evidence="2 3">
    <name type="scientific">Panicum virgatum</name>
    <name type="common">Blackwell switchgrass</name>
    <dbReference type="NCBI Taxonomy" id="38727"/>
    <lineage>
        <taxon>Eukaryota</taxon>
        <taxon>Viridiplantae</taxon>
        <taxon>Streptophyta</taxon>
        <taxon>Embryophyta</taxon>
        <taxon>Tracheophyta</taxon>
        <taxon>Spermatophyta</taxon>
        <taxon>Magnoliopsida</taxon>
        <taxon>Liliopsida</taxon>
        <taxon>Poales</taxon>
        <taxon>Poaceae</taxon>
        <taxon>PACMAD clade</taxon>
        <taxon>Panicoideae</taxon>
        <taxon>Panicodae</taxon>
        <taxon>Paniceae</taxon>
        <taxon>Panicinae</taxon>
        <taxon>Panicum</taxon>
        <taxon>Panicum sect. Hiantes</taxon>
    </lineage>
</organism>
<keyword evidence="3" id="KW-1185">Reference proteome</keyword>
<dbReference type="Proteomes" id="UP000823388">
    <property type="component" value="Chromosome 9N"/>
</dbReference>
<comment type="caution">
    <text evidence="2">The sequence shown here is derived from an EMBL/GenBank/DDBJ whole genome shotgun (WGS) entry which is preliminary data.</text>
</comment>
<dbReference type="AlphaFoldDB" id="A0A8T0N1I1"/>
<proteinExistence type="predicted"/>
<evidence type="ECO:0000256" key="1">
    <source>
        <dbReference type="SAM" id="MobiDB-lite"/>
    </source>
</evidence>
<gene>
    <name evidence="2" type="ORF">PVAP13_9NG657466</name>
</gene>
<evidence type="ECO:0000313" key="2">
    <source>
        <dbReference type="EMBL" id="KAG2542723.1"/>
    </source>
</evidence>
<protein>
    <submittedName>
        <fullName evidence="2">Uncharacterized protein</fullName>
    </submittedName>
</protein>
<feature type="region of interest" description="Disordered" evidence="1">
    <location>
        <begin position="22"/>
        <end position="76"/>
    </location>
</feature>
<feature type="compositionally biased region" description="Polar residues" evidence="1">
    <location>
        <begin position="41"/>
        <end position="56"/>
    </location>
</feature>
<evidence type="ECO:0000313" key="3">
    <source>
        <dbReference type="Proteomes" id="UP000823388"/>
    </source>
</evidence>
<name>A0A8T0N1I1_PANVG</name>
<sequence>MGIPIFFFHQLDLLVKSRGGEGMATHRAPAPTRARPPPISEVSSSSGDPTWQSTLGARSGGGGADPMAEEDRKLHPDEEIESFFGQLWAVHSLPSRHQPRVPGSVGFLAWVRKDLVREGRITIEECHPVKKSD</sequence>
<accession>A0A8T0N1I1</accession>